<dbReference type="InterPro" id="IPR050766">
    <property type="entry name" value="Bact_Lucif_Oxidored"/>
</dbReference>
<protein>
    <submittedName>
        <fullName evidence="3">LLM class flavin-dependent oxidoreductase</fullName>
    </submittedName>
</protein>
<dbReference type="Gene3D" id="3.20.20.30">
    <property type="entry name" value="Luciferase-like domain"/>
    <property type="match status" value="1"/>
</dbReference>
<name>A0A418ILY7_STAXY</name>
<proteinExistence type="predicted"/>
<dbReference type="GO" id="GO:0005829">
    <property type="term" value="C:cytosol"/>
    <property type="evidence" value="ECO:0007669"/>
    <property type="project" value="TreeGrafter"/>
</dbReference>
<dbReference type="CDD" id="cd00347">
    <property type="entry name" value="Flavin_utilizing_monoxygenases"/>
    <property type="match status" value="1"/>
</dbReference>
<evidence type="ECO:0000313" key="3">
    <source>
        <dbReference type="EMBL" id="RIN09371.1"/>
    </source>
</evidence>
<dbReference type="EMBL" id="QXUL01000054">
    <property type="protein sequence ID" value="RIN09371.1"/>
    <property type="molecule type" value="Genomic_DNA"/>
</dbReference>
<dbReference type="PANTHER" id="PTHR30137">
    <property type="entry name" value="LUCIFERASE-LIKE MONOOXYGENASE"/>
    <property type="match status" value="1"/>
</dbReference>
<reference evidence="3 4" key="1">
    <citation type="journal article" date="2016" name="Front. Microbiol.">
        <title>Comprehensive Phylogenetic Analysis of Bovine Non-aureus Staphylococci Species Based on Whole-Genome Sequencing.</title>
        <authorList>
            <person name="Naushad S."/>
            <person name="Barkema H.W."/>
            <person name="Luby C."/>
            <person name="Condas L.A."/>
            <person name="Nobrega D.B."/>
            <person name="Carson D.A."/>
            <person name="De Buck J."/>
        </authorList>
    </citation>
    <scope>NUCLEOTIDE SEQUENCE [LARGE SCALE GENOMIC DNA]</scope>
    <source>
        <strain evidence="3 4">SNUC 102</strain>
    </source>
</reference>
<keyword evidence="4" id="KW-1185">Reference proteome</keyword>
<accession>A0A418ILY7</accession>
<evidence type="ECO:0000259" key="2">
    <source>
        <dbReference type="Pfam" id="PF00296"/>
    </source>
</evidence>
<gene>
    <name evidence="3" type="ORF">BU097_10270</name>
</gene>
<dbReference type="SUPFAM" id="SSF51679">
    <property type="entry name" value="Bacterial luciferase-like"/>
    <property type="match status" value="1"/>
</dbReference>
<evidence type="ECO:0000313" key="4">
    <source>
        <dbReference type="Proteomes" id="UP000285567"/>
    </source>
</evidence>
<dbReference type="PANTHER" id="PTHR30137:SF6">
    <property type="entry name" value="LUCIFERASE-LIKE MONOOXYGENASE"/>
    <property type="match status" value="1"/>
</dbReference>
<dbReference type="OrthoDB" id="9780518at2"/>
<dbReference type="NCBIfam" id="TIGR03558">
    <property type="entry name" value="oxido_grp_1"/>
    <property type="match status" value="1"/>
</dbReference>
<sequence length="335" mass="38243">MKLSILDYVPIFEGRTATQALNHAVELAQLAEKLNYTRYWVAEHHQVFSVASSAPEMIMMSLLENTNSIQIGSGGVMLPHYSAYKVAEVFKTMEARHPGRVNLGTGHSKSYKNVNKALNEHKTIPVDYENQIDDLLSYFNSDSHNDINQHYKNLYAMPLINTKPNMFILGTSKKSASLAAIRGLPFVIANMGQDKKQIKSVITHYRSSFKAQHPLHQPYVIMTSFVITADNKYQCEDLANAFHLWLLRIGYLNQPKFYPSVNYAKQKSFSSREIEKMNQHNNRVIVGSANEVISKLKVMLTDFDVDEIMIQPHVYGEDNRKQLIQLLATENFKNK</sequence>
<dbReference type="Pfam" id="PF00296">
    <property type="entry name" value="Bac_luciferase"/>
    <property type="match status" value="1"/>
</dbReference>
<dbReference type="InterPro" id="IPR019949">
    <property type="entry name" value="CmoO-like"/>
</dbReference>
<dbReference type="RefSeq" id="WP_017722948.1">
    <property type="nucleotide sequence ID" value="NZ_CABIWF010000002.1"/>
</dbReference>
<organism evidence="3 4">
    <name type="scientific">Staphylococcus xylosus</name>
    <dbReference type="NCBI Taxonomy" id="1288"/>
    <lineage>
        <taxon>Bacteria</taxon>
        <taxon>Bacillati</taxon>
        <taxon>Bacillota</taxon>
        <taxon>Bacilli</taxon>
        <taxon>Bacillales</taxon>
        <taxon>Staphylococcaceae</taxon>
        <taxon>Staphylococcus</taxon>
    </lineage>
</organism>
<dbReference type="InterPro" id="IPR011251">
    <property type="entry name" value="Luciferase-like_dom"/>
</dbReference>
<dbReference type="Proteomes" id="UP000285567">
    <property type="component" value="Unassembled WGS sequence"/>
</dbReference>
<evidence type="ECO:0000256" key="1">
    <source>
        <dbReference type="ARBA" id="ARBA00007789"/>
    </source>
</evidence>
<comment type="caution">
    <text evidence="3">The sequence shown here is derived from an EMBL/GenBank/DDBJ whole genome shotgun (WGS) entry which is preliminary data.</text>
</comment>
<feature type="domain" description="Luciferase-like" evidence="2">
    <location>
        <begin position="1"/>
        <end position="298"/>
    </location>
</feature>
<dbReference type="GO" id="GO:0016705">
    <property type="term" value="F:oxidoreductase activity, acting on paired donors, with incorporation or reduction of molecular oxygen"/>
    <property type="evidence" value="ECO:0007669"/>
    <property type="project" value="InterPro"/>
</dbReference>
<comment type="similarity">
    <text evidence="1">To bacterial alkanal monooxygenase alpha and beta chains.</text>
</comment>
<dbReference type="AlphaFoldDB" id="A0A418ILY7"/>
<dbReference type="InterPro" id="IPR036661">
    <property type="entry name" value="Luciferase-like_sf"/>
</dbReference>